<dbReference type="Pfam" id="PF00072">
    <property type="entry name" value="Response_reg"/>
    <property type="match status" value="1"/>
</dbReference>
<dbReference type="PROSITE" id="PS50110">
    <property type="entry name" value="RESPONSE_REGULATORY"/>
    <property type="match status" value="1"/>
</dbReference>
<accession>A0A2T2XEZ0</accession>
<keyword evidence="2 8" id="KW-0597">Phosphoprotein</keyword>
<dbReference type="InterPro" id="IPR016032">
    <property type="entry name" value="Sig_transdc_resp-reg_C-effctor"/>
</dbReference>
<dbReference type="GO" id="GO:0000156">
    <property type="term" value="F:phosphorelay response regulator activity"/>
    <property type="evidence" value="ECO:0007669"/>
    <property type="project" value="TreeGrafter"/>
</dbReference>
<dbReference type="PANTHER" id="PTHR48111:SF40">
    <property type="entry name" value="PHOSPHATE REGULON TRANSCRIPTIONAL REGULATORY PROTEIN PHOB"/>
    <property type="match status" value="1"/>
</dbReference>
<keyword evidence="3" id="KW-0902">Two-component regulatory system</keyword>
<comment type="function">
    <text evidence="7">May play the central regulatory role in sporulation. It may be an element of the effector pathway responsible for the activation of sporulation genes in response to nutritional stress. Spo0A may act in concert with spo0H (a sigma factor) to control the expression of some genes that are critical to the sporulation process.</text>
</comment>
<name>A0A2T2XEZ0_9FIRM</name>
<evidence type="ECO:0000256" key="8">
    <source>
        <dbReference type="PROSITE-ProRule" id="PRU00169"/>
    </source>
</evidence>
<dbReference type="InterPro" id="IPR001867">
    <property type="entry name" value="OmpR/PhoB-type_DNA-bd"/>
</dbReference>
<keyword evidence="6" id="KW-0804">Transcription</keyword>
<evidence type="ECO:0000256" key="5">
    <source>
        <dbReference type="ARBA" id="ARBA00023125"/>
    </source>
</evidence>
<dbReference type="InterPro" id="IPR011006">
    <property type="entry name" value="CheY-like_superfamily"/>
</dbReference>
<feature type="domain" description="OmpR/PhoB-type" evidence="11">
    <location>
        <begin position="133"/>
        <end position="230"/>
    </location>
</feature>
<dbReference type="Gene3D" id="1.10.10.10">
    <property type="entry name" value="Winged helix-like DNA-binding domain superfamily/Winged helix DNA-binding domain"/>
    <property type="match status" value="1"/>
</dbReference>
<gene>
    <name evidence="12" type="ORF">C7B46_11705</name>
</gene>
<dbReference type="InterPro" id="IPR001789">
    <property type="entry name" value="Sig_transdc_resp-reg_receiver"/>
</dbReference>
<dbReference type="GO" id="GO:0000976">
    <property type="term" value="F:transcription cis-regulatory region binding"/>
    <property type="evidence" value="ECO:0007669"/>
    <property type="project" value="TreeGrafter"/>
</dbReference>
<dbReference type="SMART" id="SM00862">
    <property type="entry name" value="Trans_reg_C"/>
    <property type="match status" value="1"/>
</dbReference>
<evidence type="ECO:0000256" key="4">
    <source>
        <dbReference type="ARBA" id="ARBA00023015"/>
    </source>
</evidence>
<dbReference type="Proteomes" id="UP000242972">
    <property type="component" value="Unassembled WGS sequence"/>
</dbReference>
<evidence type="ECO:0000256" key="7">
    <source>
        <dbReference type="ARBA" id="ARBA00024867"/>
    </source>
</evidence>
<dbReference type="FunFam" id="3.40.50.2300:FF:000001">
    <property type="entry name" value="DNA-binding response regulator PhoB"/>
    <property type="match status" value="1"/>
</dbReference>
<evidence type="ECO:0000256" key="6">
    <source>
        <dbReference type="ARBA" id="ARBA00023163"/>
    </source>
</evidence>
<dbReference type="GO" id="GO:0032993">
    <property type="term" value="C:protein-DNA complex"/>
    <property type="evidence" value="ECO:0007669"/>
    <property type="project" value="TreeGrafter"/>
</dbReference>
<dbReference type="Gene3D" id="6.10.250.690">
    <property type="match status" value="1"/>
</dbReference>
<protein>
    <recommendedName>
        <fullName evidence="1">Stage 0 sporulation protein A homolog</fullName>
    </recommendedName>
</protein>
<dbReference type="PANTHER" id="PTHR48111">
    <property type="entry name" value="REGULATOR OF RPOS"/>
    <property type="match status" value="1"/>
</dbReference>
<evidence type="ECO:0000313" key="13">
    <source>
        <dbReference type="Proteomes" id="UP000242972"/>
    </source>
</evidence>
<evidence type="ECO:0000313" key="12">
    <source>
        <dbReference type="EMBL" id="PSR33059.1"/>
    </source>
</evidence>
<proteinExistence type="predicted"/>
<dbReference type="AlphaFoldDB" id="A0A2T2XEZ0"/>
<evidence type="ECO:0000259" key="11">
    <source>
        <dbReference type="PROSITE" id="PS51755"/>
    </source>
</evidence>
<evidence type="ECO:0000256" key="2">
    <source>
        <dbReference type="ARBA" id="ARBA00022553"/>
    </source>
</evidence>
<dbReference type="EMBL" id="PXYW01000028">
    <property type="protein sequence ID" value="PSR33059.1"/>
    <property type="molecule type" value="Genomic_DNA"/>
</dbReference>
<keyword evidence="5 9" id="KW-0238">DNA-binding</keyword>
<sequence length="233" mass="26549">MKRSLFVPRILLVEDDTPLQQAIADMLGDEQYDAQVCTDGEEAIFLATTGLYDLILLDVMLPGTDGYHVARTIREQKIMTPIIMITAKDHIDDRVYGLDSGADDYLVKPFAFTELFARIRAQLRRTPGEFQLADTLEFENLHYRLPDRELTVGTTTIRLGPKEAILIELFLRYPGIVLTRQQLMDRLWGEESDILDNTLEAHISRLRRRLEVSGGPDITAIRGLGYRLEKSGR</sequence>
<comment type="caution">
    <text evidence="12">The sequence shown here is derived from an EMBL/GenBank/DDBJ whole genome shotgun (WGS) entry which is preliminary data.</text>
</comment>
<dbReference type="GO" id="GO:0005829">
    <property type="term" value="C:cytosol"/>
    <property type="evidence" value="ECO:0007669"/>
    <property type="project" value="TreeGrafter"/>
</dbReference>
<dbReference type="PROSITE" id="PS51755">
    <property type="entry name" value="OMPR_PHOB"/>
    <property type="match status" value="1"/>
</dbReference>
<feature type="domain" description="Response regulatory" evidence="10">
    <location>
        <begin position="9"/>
        <end position="123"/>
    </location>
</feature>
<evidence type="ECO:0000256" key="1">
    <source>
        <dbReference type="ARBA" id="ARBA00018672"/>
    </source>
</evidence>
<organism evidence="12 13">
    <name type="scientific">Sulfobacillus benefaciens</name>
    <dbReference type="NCBI Taxonomy" id="453960"/>
    <lineage>
        <taxon>Bacteria</taxon>
        <taxon>Bacillati</taxon>
        <taxon>Bacillota</taxon>
        <taxon>Clostridia</taxon>
        <taxon>Eubacteriales</taxon>
        <taxon>Clostridiales Family XVII. Incertae Sedis</taxon>
        <taxon>Sulfobacillus</taxon>
    </lineage>
</organism>
<evidence type="ECO:0000256" key="3">
    <source>
        <dbReference type="ARBA" id="ARBA00023012"/>
    </source>
</evidence>
<dbReference type="InterPro" id="IPR036388">
    <property type="entry name" value="WH-like_DNA-bd_sf"/>
</dbReference>
<dbReference type="GO" id="GO:0006355">
    <property type="term" value="P:regulation of DNA-templated transcription"/>
    <property type="evidence" value="ECO:0007669"/>
    <property type="project" value="InterPro"/>
</dbReference>
<feature type="DNA-binding region" description="OmpR/PhoB-type" evidence="9">
    <location>
        <begin position="133"/>
        <end position="230"/>
    </location>
</feature>
<dbReference type="InterPro" id="IPR039420">
    <property type="entry name" value="WalR-like"/>
</dbReference>
<dbReference type="SMART" id="SM00448">
    <property type="entry name" value="REC"/>
    <property type="match status" value="1"/>
</dbReference>
<dbReference type="CDD" id="cd00383">
    <property type="entry name" value="trans_reg_C"/>
    <property type="match status" value="1"/>
</dbReference>
<dbReference type="Pfam" id="PF00486">
    <property type="entry name" value="Trans_reg_C"/>
    <property type="match status" value="1"/>
</dbReference>
<keyword evidence="4" id="KW-0805">Transcription regulation</keyword>
<dbReference type="Gene3D" id="3.40.50.2300">
    <property type="match status" value="1"/>
</dbReference>
<evidence type="ECO:0000256" key="9">
    <source>
        <dbReference type="PROSITE-ProRule" id="PRU01091"/>
    </source>
</evidence>
<dbReference type="SUPFAM" id="SSF46894">
    <property type="entry name" value="C-terminal effector domain of the bipartite response regulators"/>
    <property type="match status" value="1"/>
</dbReference>
<feature type="modified residue" description="4-aspartylphosphate" evidence="8">
    <location>
        <position position="58"/>
    </location>
</feature>
<dbReference type="SUPFAM" id="SSF52172">
    <property type="entry name" value="CheY-like"/>
    <property type="match status" value="1"/>
</dbReference>
<reference evidence="12 13" key="1">
    <citation type="journal article" date="2014" name="BMC Genomics">
        <title>Comparison of environmental and isolate Sulfobacillus genomes reveals diverse carbon, sulfur, nitrogen, and hydrogen metabolisms.</title>
        <authorList>
            <person name="Justice N.B."/>
            <person name="Norman A."/>
            <person name="Brown C.T."/>
            <person name="Singh A."/>
            <person name="Thomas B.C."/>
            <person name="Banfield J.F."/>
        </authorList>
    </citation>
    <scope>NUCLEOTIDE SEQUENCE [LARGE SCALE GENOMIC DNA]</scope>
    <source>
        <strain evidence="12">AMDSBA4</strain>
    </source>
</reference>
<evidence type="ECO:0000259" key="10">
    <source>
        <dbReference type="PROSITE" id="PS50110"/>
    </source>
</evidence>